<organism evidence="2 3">
    <name type="scientific">Geodia barretti</name>
    <name type="common">Barrett's horny sponge</name>
    <dbReference type="NCBI Taxonomy" id="519541"/>
    <lineage>
        <taxon>Eukaryota</taxon>
        <taxon>Metazoa</taxon>
        <taxon>Porifera</taxon>
        <taxon>Demospongiae</taxon>
        <taxon>Heteroscleromorpha</taxon>
        <taxon>Tetractinellida</taxon>
        <taxon>Astrophorina</taxon>
        <taxon>Geodiidae</taxon>
        <taxon>Geodia</taxon>
    </lineage>
</organism>
<dbReference type="InterPro" id="IPR011051">
    <property type="entry name" value="RmlC_Cupin_sf"/>
</dbReference>
<keyword evidence="3" id="KW-1185">Reference proteome</keyword>
<evidence type="ECO:0000256" key="1">
    <source>
        <dbReference type="SAM" id="MobiDB-lite"/>
    </source>
</evidence>
<dbReference type="AlphaFoldDB" id="A0AA35QZE4"/>
<dbReference type="SUPFAM" id="SSF51182">
    <property type="entry name" value="RmlC-like cupins"/>
    <property type="match status" value="1"/>
</dbReference>
<reference evidence="2" key="1">
    <citation type="submission" date="2023-03" db="EMBL/GenBank/DDBJ databases">
        <authorList>
            <person name="Steffen K."/>
            <person name="Cardenas P."/>
        </authorList>
    </citation>
    <scope>NUCLEOTIDE SEQUENCE</scope>
</reference>
<dbReference type="EMBL" id="CASHTH010000343">
    <property type="protein sequence ID" value="CAI7998210.1"/>
    <property type="molecule type" value="Genomic_DNA"/>
</dbReference>
<evidence type="ECO:0000313" key="3">
    <source>
        <dbReference type="Proteomes" id="UP001174909"/>
    </source>
</evidence>
<dbReference type="Proteomes" id="UP001174909">
    <property type="component" value="Unassembled WGS sequence"/>
</dbReference>
<accession>A0AA35QZE4</accession>
<protein>
    <recommendedName>
        <fullName evidence="4">Cupin domain-containing protein</fullName>
    </recommendedName>
</protein>
<sequence>MGTLNPCPSRRWAGPSGDAIIAPDGSKVQLVLTDEHGATRCSVVEVTIERGETSRPVRHRTVEEAWYVLSGAGEVWRCPPGIAAVEVSPVPVVSGDALVIPTGWGFQFRACAGSDLRFVCVTMPAWPGMDEAVDLPKGGLGEPTLAPPEANPGVGPQ</sequence>
<dbReference type="Gene3D" id="2.60.120.10">
    <property type="entry name" value="Jelly Rolls"/>
    <property type="match status" value="1"/>
</dbReference>
<comment type="caution">
    <text evidence="2">The sequence shown here is derived from an EMBL/GenBank/DDBJ whole genome shotgun (WGS) entry which is preliminary data.</text>
</comment>
<evidence type="ECO:0008006" key="4">
    <source>
        <dbReference type="Google" id="ProtNLM"/>
    </source>
</evidence>
<evidence type="ECO:0000313" key="2">
    <source>
        <dbReference type="EMBL" id="CAI7998210.1"/>
    </source>
</evidence>
<feature type="region of interest" description="Disordered" evidence="1">
    <location>
        <begin position="134"/>
        <end position="157"/>
    </location>
</feature>
<gene>
    <name evidence="2" type="ORF">GBAR_LOCUS2366</name>
</gene>
<name>A0AA35QZE4_GEOBA</name>
<proteinExistence type="predicted"/>
<dbReference type="InterPro" id="IPR014710">
    <property type="entry name" value="RmlC-like_jellyroll"/>
</dbReference>